<dbReference type="SUPFAM" id="SSF48208">
    <property type="entry name" value="Six-hairpin glycosidases"/>
    <property type="match status" value="1"/>
</dbReference>
<dbReference type="AlphaFoldDB" id="A0A414PYA2"/>
<dbReference type="Pfam" id="PF07470">
    <property type="entry name" value="Glyco_hydro_88"/>
    <property type="match status" value="1"/>
</dbReference>
<accession>A0A414PYA2</accession>
<sequence length="379" mass="44972">MSFLKEKCEKYVAEYLNDYEPYKGKWCYEDGCLLQGAMLLYKATNEERYLKFILAYLNEFIGENGEIKGYSKEEYNIDNINAGKVLFDIYKITKEEKYKKAIEILYNQILTHPRVEQGNFWHKKRYENQVWLDGMYMVEPFYMRYETEFNGKKNYYDIYKHFTNVRENMFNEDKQLHYHGWDTAKKLEWADKQTGLSKNFWLRAIGWHLMAMVDTLEYMSEEIFDEYRGLQILFKEAINGVVKYQDEQSKMWYQVVDKMEEKGNYLETSGTLMIVYAMMKGARLGYLNEKYSTIGYEAFKGVCEKYLHEDEEEGKLALGGICLVAGLGNFNGQVRDGSYEYYLSEPVVNDDVKGSGIFLMAYSEVKFLEKEKEENCNEK</sequence>
<dbReference type="InterPro" id="IPR012341">
    <property type="entry name" value="6hp_glycosidase-like_sf"/>
</dbReference>
<protein>
    <submittedName>
        <fullName evidence="2">Glycosyl hydrolase family 88</fullName>
    </submittedName>
</protein>
<gene>
    <name evidence="2" type="ORF">DW663_04360</name>
</gene>
<dbReference type="EMBL" id="QRHL01000004">
    <property type="protein sequence ID" value="RHF73506.1"/>
    <property type="molecule type" value="Genomic_DNA"/>
</dbReference>
<evidence type="ECO:0000313" key="2">
    <source>
        <dbReference type="EMBL" id="RHF73506.1"/>
    </source>
</evidence>
<keyword evidence="1 2" id="KW-0378">Hydrolase</keyword>
<dbReference type="GO" id="GO:0016787">
    <property type="term" value="F:hydrolase activity"/>
    <property type="evidence" value="ECO:0007669"/>
    <property type="project" value="UniProtKB-KW"/>
</dbReference>
<dbReference type="Proteomes" id="UP000284676">
    <property type="component" value="Unassembled WGS sequence"/>
</dbReference>
<evidence type="ECO:0000313" key="3">
    <source>
        <dbReference type="Proteomes" id="UP000284676"/>
    </source>
</evidence>
<dbReference type="GO" id="GO:0005975">
    <property type="term" value="P:carbohydrate metabolic process"/>
    <property type="evidence" value="ECO:0007669"/>
    <property type="project" value="InterPro"/>
</dbReference>
<reference evidence="2 3" key="1">
    <citation type="submission" date="2018-08" db="EMBL/GenBank/DDBJ databases">
        <title>A genome reference for cultivated species of the human gut microbiota.</title>
        <authorList>
            <person name="Zou Y."/>
            <person name="Xue W."/>
            <person name="Luo G."/>
        </authorList>
    </citation>
    <scope>NUCLEOTIDE SEQUENCE [LARGE SCALE GENOMIC DNA]</scope>
    <source>
        <strain evidence="2 3">AM25-1</strain>
    </source>
</reference>
<evidence type="ECO:0000256" key="1">
    <source>
        <dbReference type="ARBA" id="ARBA00022801"/>
    </source>
</evidence>
<comment type="caution">
    <text evidence="2">The sequence shown here is derived from an EMBL/GenBank/DDBJ whole genome shotgun (WGS) entry which is preliminary data.</text>
</comment>
<dbReference type="Gene3D" id="1.50.10.10">
    <property type="match status" value="1"/>
</dbReference>
<dbReference type="PANTHER" id="PTHR33886:SF8">
    <property type="entry name" value="UNSATURATED RHAMNOGALACTURONAN HYDROLASE (EUROFUNG)"/>
    <property type="match status" value="1"/>
</dbReference>
<dbReference type="InterPro" id="IPR052043">
    <property type="entry name" value="PolySaccharide_Degr_Enz"/>
</dbReference>
<dbReference type="RefSeq" id="WP_118234170.1">
    <property type="nucleotide sequence ID" value="NZ_JADYUG010000004.1"/>
</dbReference>
<name>A0A414PYA2_FUSMR</name>
<dbReference type="InterPro" id="IPR010905">
    <property type="entry name" value="Glyco_hydro_88"/>
</dbReference>
<dbReference type="PANTHER" id="PTHR33886">
    <property type="entry name" value="UNSATURATED RHAMNOGALACTURONAN HYDROLASE (EUROFUNG)"/>
    <property type="match status" value="1"/>
</dbReference>
<dbReference type="InterPro" id="IPR008928">
    <property type="entry name" value="6-hairpin_glycosidase_sf"/>
</dbReference>
<organism evidence="2 3">
    <name type="scientific">Fusobacterium mortiferum</name>
    <dbReference type="NCBI Taxonomy" id="850"/>
    <lineage>
        <taxon>Bacteria</taxon>
        <taxon>Fusobacteriati</taxon>
        <taxon>Fusobacteriota</taxon>
        <taxon>Fusobacteriia</taxon>
        <taxon>Fusobacteriales</taxon>
        <taxon>Fusobacteriaceae</taxon>
        <taxon>Fusobacterium</taxon>
    </lineage>
</organism>
<proteinExistence type="predicted"/>